<name>A0A821J596_9BILA</name>
<evidence type="ECO:0000313" key="2">
    <source>
        <dbReference type="Proteomes" id="UP000663862"/>
    </source>
</evidence>
<protein>
    <submittedName>
        <fullName evidence="1">Uncharacterized protein</fullName>
    </submittedName>
</protein>
<comment type="caution">
    <text evidence="1">The sequence shown here is derived from an EMBL/GenBank/DDBJ whole genome shotgun (WGS) entry which is preliminary data.</text>
</comment>
<sequence length="32" mass="3648">RERFKRNAMGSSVVAGRFLVIGTLFFETVDDE</sequence>
<organism evidence="1 2">
    <name type="scientific">Rotaria socialis</name>
    <dbReference type="NCBI Taxonomy" id="392032"/>
    <lineage>
        <taxon>Eukaryota</taxon>
        <taxon>Metazoa</taxon>
        <taxon>Spiralia</taxon>
        <taxon>Gnathifera</taxon>
        <taxon>Rotifera</taxon>
        <taxon>Eurotatoria</taxon>
        <taxon>Bdelloidea</taxon>
        <taxon>Philodinida</taxon>
        <taxon>Philodinidae</taxon>
        <taxon>Rotaria</taxon>
    </lineage>
</organism>
<feature type="non-terminal residue" evidence="1">
    <location>
        <position position="1"/>
    </location>
</feature>
<reference evidence="1" key="1">
    <citation type="submission" date="2021-02" db="EMBL/GenBank/DDBJ databases">
        <authorList>
            <person name="Nowell W R."/>
        </authorList>
    </citation>
    <scope>NUCLEOTIDE SEQUENCE</scope>
</reference>
<dbReference type="Proteomes" id="UP000663862">
    <property type="component" value="Unassembled WGS sequence"/>
</dbReference>
<gene>
    <name evidence="1" type="ORF">TSG867_LOCUS33872</name>
</gene>
<dbReference type="EMBL" id="CAJOBQ010012755">
    <property type="protein sequence ID" value="CAF4714942.1"/>
    <property type="molecule type" value="Genomic_DNA"/>
</dbReference>
<proteinExistence type="predicted"/>
<evidence type="ECO:0000313" key="1">
    <source>
        <dbReference type="EMBL" id="CAF4714942.1"/>
    </source>
</evidence>
<dbReference type="AlphaFoldDB" id="A0A821J596"/>
<accession>A0A821J596</accession>